<dbReference type="GO" id="GO:0003964">
    <property type="term" value="F:RNA-directed DNA polymerase activity"/>
    <property type="evidence" value="ECO:0007669"/>
    <property type="project" value="UniProtKB-KW"/>
</dbReference>
<name>A0A392PRI0_9FABA</name>
<protein>
    <submittedName>
        <fullName evidence="1">LINE-1 reverse transcriptase like</fullName>
    </submittedName>
</protein>
<reference evidence="1 2" key="1">
    <citation type="journal article" date="2018" name="Front. Plant Sci.">
        <title>Red Clover (Trifolium pratense) and Zigzag Clover (T. medium) - A Picture of Genomic Similarities and Differences.</title>
        <authorList>
            <person name="Dluhosova J."/>
            <person name="Istvanek J."/>
            <person name="Nedelnik J."/>
            <person name="Repkova J."/>
        </authorList>
    </citation>
    <scope>NUCLEOTIDE SEQUENCE [LARGE SCALE GENOMIC DNA]</scope>
    <source>
        <strain evidence="2">cv. 10/8</strain>
        <tissue evidence="1">Leaf</tissue>
    </source>
</reference>
<accession>A0A392PRI0</accession>
<evidence type="ECO:0000313" key="1">
    <source>
        <dbReference type="EMBL" id="MCI14693.1"/>
    </source>
</evidence>
<keyword evidence="2" id="KW-1185">Reference proteome</keyword>
<dbReference type="EMBL" id="LXQA010093419">
    <property type="protein sequence ID" value="MCI14693.1"/>
    <property type="molecule type" value="Genomic_DNA"/>
</dbReference>
<organism evidence="1 2">
    <name type="scientific">Trifolium medium</name>
    <dbReference type="NCBI Taxonomy" id="97028"/>
    <lineage>
        <taxon>Eukaryota</taxon>
        <taxon>Viridiplantae</taxon>
        <taxon>Streptophyta</taxon>
        <taxon>Embryophyta</taxon>
        <taxon>Tracheophyta</taxon>
        <taxon>Spermatophyta</taxon>
        <taxon>Magnoliopsida</taxon>
        <taxon>eudicotyledons</taxon>
        <taxon>Gunneridae</taxon>
        <taxon>Pentapetalae</taxon>
        <taxon>rosids</taxon>
        <taxon>fabids</taxon>
        <taxon>Fabales</taxon>
        <taxon>Fabaceae</taxon>
        <taxon>Papilionoideae</taxon>
        <taxon>50 kb inversion clade</taxon>
        <taxon>NPAAA clade</taxon>
        <taxon>Hologalegina</taxon>
        <taxon>IRL clade</taxon>
        <taxon>Trifolieae</taxon>
        <taxon>Trifolium</taxon>
    </lineage>
</organism>
<dbReference type="AlphaFoldDB" id="A0A392PRI0"/>
<keyword evidence="1" id="KW-0808">Transferase</keyword>
<keyword evidence="1" id="KW-0548">Nucleotidyltransferase</keyword>
<keyword evidence="1" id="KW-0695">RNA-directed DNA polymerase</keyword>
<feature type="non-terminal residue" evidence="1">
    <location>
        <position position="163"/>
    </location>
</feature>
<evidence type="ECO:0000313" key="2">
    <source>
        <dbReference type="Proteomes" id="UP000265520"/>
    </source>
</evidence>
<sequence>MGFILKEKLKSIKGVIKEWNALTYGEVEEKKKLLIKGIADLDLKSEVSGLVEEEVVERKKLFEDLWVLLKNVDSLDFQRSRYKWLKEGDSNSHPTLDGIDFPLLAEDKVEALTAIFTMEELTEVVKGCDGSKSPRPDGFNFAFIKEFWYLMKGEVRIMFDQFH</sequence>
<comment type="caution">
    <text evidence="1">The sequence shown here is derived from an EMBL/GenBank/DDBJ whole genome shotgun (WGS) entry which is preliminary data.</text>
</comment>
<dbReference type="Proteomes" id="UP000265520">
    <property type="component" value="Unassembled WGS sequence"/>
</dbReference>
<proteinExistence type="predicted"/>